<proteinExistence type="predicted"/>
<organism evidence="4 5">
    <name type="scientific">Acuticoccus sediminis</name>
    <dbReference type="NCBI Taxonomy" id="2184697"/>
    <lineage>
        <taxon>Bacteria</taxon>
        <taxon>Pseudomonadati</taxon>
        <taxon>Pseudomonadota</taxon>
        <taxon>Alphaproteobacteria</taxon>
        <taxon>Hyphomicrobiales</taxon>
        <taxon>Amorphaceae</taxon>
        <taxon>Acuticoccus</taxon>
    </lineage>
</organism>
<feature type="compositionally biased region" description="Pro residues" evidence="2">
    <location>
        <begin position="25"/>
        <end position="40"/>
    </location>
</feature>
<dbReference type="InterPro" id="IPR016085">
    <property type="entry name" value="Protease_inh_B-barrel_dom"/>
</dbReference>
<feature type="region of interest" description="Disordered" evidence="2">
    <location>
        <begin position="1"/>
        <end position="68"/>
    </location>
</feature>
<gene>
    <name evidence="4" type="ORF">DLJ53_04410</name>
</gene>
<accession>A0A8B2P603</accession>
<keyword evidence="5" id="KW-1185">Reference proteome</keyword>
<name>A0A8B2P603_9HYPH</name>
<protein>
    <recommendedName>
        <fullName evidence="3">Alkaline proteinase inhibitor/ Outer membrane lipoprotein Omp19 domain-containing protein</fullName>
    </recommendedName>
</protein>
<evidence type="ECO:0000259" key="3">
    <source>
        <dbReference type="Pfam" id="PF02974"/>
    </source>
</evidence>
<evidence type="ECO:0000313" key="4">
    <source>
        <dbReference type="EMBL" id="RAI04512.1"/>
    </source>
</evidence>
<keyword evidence="1" id="KW-0732">Signal</keyword>
<feature type="compositionally biased region" description="Polar residues" evidence="2">
    <location>
        <begin position="1"/>
        <end position="10"/>
    </location>
</feature>
<reference evidence="4 5" key="1">
    <citation type="submission" date="2018-05" db="EMBL/GenBank/DDBJ databases">
        <title>Acuticoccus sediminis sp. nov., isolated from deep-sea sediment of Indian Ocean.</title>
        <authorList>
            <person name="Liu X."/>
            <person name="Lai Q."/>
            <person name="Du Y."/>
            <person name="Sun F."/>
            <person name="Zhang X."/>
            <person name="Wang S."/>
            <person name="Shao Z."/>
        </authorList>
    </citation>
    <scope>NUCLEOTIDE SEQUENCE [LARGE SCALE GENOMIC DNA]</scope>
    <source>
        <strain evidence="4 5">PTG4-2</strain>
    </source>
</reference>
<dbReference type="Proteomes" id="UP000249590">
    <property type="component" value="Unassembled WGS sequence"/>
</dbReference>
<dbReference type="GO" id="GO:0004866">
    <property type="term" value="F:endopeptidase inhibitor activity"/>
    <property type="evidence" value="ECO:0007669"/>
    <property type="project" value="InterPro"/>
</dbReference>
<dbReference type="SUPFAM" id="SSF50882">
    <property type="entry name" value="beta-Barrel protease inhibitors"/>
    <property type="match status" value="1"/>
</dbReference>
<comment type="caution">
    <text evidence="4">The sequence shown here is derived from an EMBL/GenBank/DDBJ whole genome shotgun (WGS) entry which is preliminary data.</text>
</comment>
<dbReference type="Pfam" id="PF02974">
    <property type="entry name" value="Inh"/>
    <property type="match status" value="1"/>
</dbReference>
<dbReference type="AlphaFoldDB" id="A0A8B2P603"/>
<evidence type="ECO:0000313" key="5">
    <source>
        <dbReference type="Proteomes" id="UP000249590"/>
    </source>
</evidence>
<dbReference type="EMBL" id="QHHQ01000001">
    <property type="protein sequence ID" value="RAI04512.1"/>
    <property type="molecule type" value="Genomic_DNA"/>
</dbReference>
<evidence type="ECO:0000256" key="2">
    <source>
        <dbReference type="SAM" id="MobiDB-lite"/>
    </source>
</evidence>
<sequence length="162" mass="16240">MSQRTQTTYAAIQPAPSRPVQQAPLAPPPAVEQPPQPETPEAPVSGEPLPGDQGTGGTNVAAAQPSSVSVGRTDLLGGWTISSGGDNCQLFMSLTTWTGGYRASTRGCSQPSLAGIAAWDLNGSTVTLKGGDGSAAVATLRANSAQNFSGSTAEGSGITVSR</sequence>
<dbReference type="InterPro" id="IPR021140">
    <property type="entry name" value="Inh/Omp19"/>
</dbReference>
<evidence type="ECO:0000256" key="1">
    <source>
        <dbReference type="ARBA" id="ARBA00022729"/>
    </source>
</evidence>
<feature type="domain" description="Alkaline proteinase inhibitor/ Outer membrane lipoprotein Omp19" evidence="3">
    <location>
        <begin position="72"/>
        <end position="162"/>
    </location>
</feature>